<dbReference type="Proteomes" id="UP000603865">
    <property type="component" value="Unassembled WGS sequence"/>
</dbReference>
<feature type="region of interest" description="Disordered" evidence="1">
    <location>
        <begin position="1"/>
        <end position="41"/>
    </location>
</feature>
<evidence type="ECO:0000313" key="2">
    <source>
        <dbReference type="EMBL" id="GGR18653.1"/>
    </source>
</evidence>
<accession>A0A918CDV6</accession>
<dbReference type="EMBL" id="BMQL01000022">
    <property type="protein sequence ID" value="GGR18653.1"/>
    <property type="molecule type" value="Genomic_DNA"/>
</dbReference>
<comment type="caution">
    <text evidence="2">The sequence shown here is derived from an EMBL/GenBank/DDBJ whole genome shotgun (WGS) entry which is preliminary data.</text>
</comment>
<reference evidence="2" key="2">
    <citation type="submission" date="2020-09" db="EMBL/GenBank/DDBJ databases">
        <authorList>
            <person name="Sun Q."/>
            <person name="Ohkuma M."/>
        </authorList>
    </citation>
    <scope>NUCLEOTIDE SEQUENCE</scope>
    <source>
        <strain evidence="2">JCM 31311</strain>
    </source>
</reference>
<organism evidence="2 3">
    <name type="scientific">Deinococcus ruber</name>
    <dbReference type="NCBI Taxonomy" id="1848197"/>
    <lineage>
        <taxon>Bacteria</taxon>
        <taxon>Thermotogati</taxon>
        <taxon>Deinococcota</taxon>
        <taxon>Deinococci</taxon>
        <taxon>Deinococcales</taxon>
        <taxon>Deinococcaceae</taxon>
        <taxon>Deinococcus</taxon>
    </lineage>
</organism>
<dbReference type="AlphaFoldDB" id="A0A918CDV6"/>
<name>A0A918CDV6_9DEIO</name>
<feature type="compositionally biased region" description="Low complexity" evidence="1">
    <location>
        <begin position="1"/>
        <end position="14"/>
    </location>
</feature>
<keyword evidence="3" id="KW-1185">Reference proteome</keyword>
<dbReference type="RefSeq" id="WP_189091713.1">
    <property type="nucleotide sequence ID" value="NZ_BMQL01000022.1"/>
</dbReference>
<protein>
    <submittedName>
        <fullName evidence="2">DNA repair protein PprA</fullName>
    </submittedName>
</protein>
<evidence type="ECO:0000256" key="1">
    <source>
        <dbReference type="SAM" id="MobiDB-lite"/>
    </source>
</evidence>
<evidence type="ECO:0000313" key="3">
    <source>
        <dbReference type="Proteomes" id="UP000603865"/>
    </source>
</evidence>
<sequence length="300" mass="32172">MSATPSAKPKAASTVRDTAPKEAATAKSPVESSSATSAPDGRPALQALLRTALPDLVLEGQGLTGLSAALTQAHEAWGLGLRHVVHEVRQEDGGALALYADGARVGGVQDSPEQLAATYATMQAQDEDGRSAWAVLPEGHRVKLEGGTRQVRVLVEDGRDFESHWAAHTGGISIRTGRQGEDLWVEVFRAVDGRNLVQDAAWEVVERIKDRALRRELQRRAEERGILGAVLSARSESIGAVLKQSPSLHFTINAAVMHTRERSLEAWRTLQKEALATLESAQAAQINRLVALLGSNTPGR</sequence>
<proteinExistence type="predicted"/>
<gene>
    <name evidence="2" type="primary">pprA</name>
    <name evidence="2" type="ORF">GCM10008957_34090</name>
</gene>
<reference evidence="2" key="1">
    <citation type="journal article" date="2014" name="Int. J. Syst. Evol. Microbiol.">
        <title>Complete genome sequence of Corynebacterium casei LMG S-19264T (=DSM 44701T), isolated from a smear-ripened cheese.</title>
        <authorList>
            <consortium name="US DOE Joint Genome Institute (JGI-PGF)"/>
            <person name="Walter F."/>
            <person name="Albersmeier A."/>
            <person name="Kalinowski J."/>
            <person name="Ruckert C."/>
        </authorList>
    </citation>
    <scope>NUCLEOTIDE SEQUENCE</scope>
    <source>
        <strain evidence="2">JCM 31311</strain>
    </source>
</reference>